<dbReference type="GO" id="GO:0032259">
    <property type="term" value="P:methylation"/>
    <property type="evidence" value="ECO:0007669"/>
    <property type="project" value="UniProtKB-KW"/>
</dbReference>
<dbReference type="CDD" id="cd02440">
    <property type="entry name" value="AdoMet_MTases"/>
    <property type="match status" value="1"/>
</dbReference>
<dbReference type="RefSeq" id="WP_270056086.1">
    <property type="nucleotide sequence ID" value="NZ_CP115149.1"/>
</dbReference>
<evidence type="ECO:0000259" key="3">
    <source>
        <dbReference type="Pfam" id="PF21782"/>
    </source>
</evidence>
<evidence type="ECO:0000313" key="4">
    <source>
        <dbReference type="EMBL" id="WBL35560.1"/>
    </source>
</evidence>
<sequence>MPVISYDAIPYEGTAVEASHPRRLAALGRLFGIETPPPSSARVLEIGSAIGENLNAIAAGLPGATCLGIDNAPRQVELARETAARLGLRNVRFEPLDIAEAGPALGQFDYIIAHGVYSWVEAPVRDRLLGLCGELLAPGGIAFVSYNCYPGWHLRQPLRELMVFATRNLDAPPGQLVGHARAMAEIVVRTALDLEARLPGGPLYARVLARELEFIADRPDDYVAHEHLEPTNAPVYFADFVAHAAARGLQYVGDAWPLRMAMPDLAGDVAAEFESLAPGQVEREQLLDFVHGRTFRESLLCCAGAAVERPPAPARLRGLALRLLGDLIGPGEERYDPALPKLVHPGGILALRDPDLLEAVRILDARRPAAVPAEELAAAVDPRRFWQRTAPKLLRLFFHGGLQLEAEPARPVPAAGPLPRAFAMARDQARRDGTMPVALTHAVYDVPPLPLALLPWLDGTRTHDDLARLIVEELAPRAEDDAVRAAGVSFATARVALAGALQWLARRGYLEA</sequence>
<dbReference type="PANTHER" id="PTHR43667:SF2">
    <property type="entry name" value="FATTY ACID C-METHYL TRANSFERASE"/>
    <property type="match status" value="1"/>
</dbReference>
<feature type="domain" description="PKMT C-terminal winged helix" evidence="3">
    <location>
        <begin position="419"/>
        <end position="475"/>
    </location>
</feature>
<reference evidence="4 5" key="1">
    <citation type="journal article" date="2023" name="ISME J.">
        <title>Thermophilic Dehalococcoidia with unusual traits shed light on an unexpected past.</title>
        <authorList>
            <person name="Palmer M."/>
            <person name="Covington J.K."/>
            <person name="Zhou E.M."/>
            <person name="Thomas S.C."/>
            <person name="Habib N."/>
            <person name="Seymour C.O."/>
            <person name="Lai D."/>
            <person name="Johnston J."/>
            <person name="Hashimi A."/>
            <person name="Jiao J.Y."/>
            <person name="Muok A.R."/>
            <person name="Liu L."/>
            <person name="Xian W.D."/>
            <person name="Zhi X.Y."/>
            <person name="Li M.M."/>
            <person name="Silva L.P."/>
            <person name="Bowen B.P."/>
            <person name="Louie K."/>
            <person name="Briegel A."/>
            <person name="Pett-Ridge J."/>
            <person name="Weber P.K."/>
            <person name="Tocheva E.I."/>
            <person name="Woyke T."/>
            <person name="Northen T.R."/>
            <person name="Mayali X."/>
            <person name="Li W.J."/>
            <person name="Hedlund B.P."/>
        </authorList>
    </citation>
    <scope>NUCLEOTIDE SEQUENCE [LARGE SCALE GENOMIC DNA]</scope>
    <source>
        <strain evidence="4 5">YIM 72310</strain>
    </source>
</reference>
<dbReference type="Pfam" id="PF21782">
    <property type="entry name" value="WHD_PKMT"/>
    <property type="match status" value="1"/>
</dbReference>
<proteinExistence type="predicted"/>
<evidence type="ECO:0000259" key="1">
    <source>
        <dbReference type="Pfam" id="PF08242"/>
    </source>
</evidence>
<dbReference type="GO" id="GO:0008168">
    <property type="term" value="F:methyltransferase activity"/>
    <property type="evidence" value="ECO:0007669"/>
    <property type="project" value="UniProtKB-KW"/>
</dbReference>
<keyword evidence="4" id="KW-0808">Transferase</keyword>
<dbReference type="InterPro" id="IPR018773">
    <property type="entry name" value="MeTrfase_reg_dom_prd"/>
</dbReference>
<dbReference type="Proteomes" id="UP001212803">
    <property type="component" value="Chromosome"/>
</dbReference>
<dbReference type="Gene3D" id="3.40.50.150">
    <property type="entry name" value="Vaccinia Virus protein VP39"/>
    <property type="match status" value="1"/>
</dbReference>
<dbReference type="InterPro" id="IPR050723">
    <property type="entry name" value="CFA/CMAS"/>
</dbReference>
<keyword evidence="5" id="KW-1185">Reference proteome</keyword>
<dbReference type="PANTHER" id="PTHR43667">
    <property type="entry name" value="CYCLOPROPANE-FATTY-ACYL-PHOSPHOLIPID SYNTHASE"/>
    <property type="match status" value="1"/>
</dbReference>
<dbReference type="InterPro" id="IPR029063">
    <property type="entry name" value="SAM-dependent_MTases_sf"/>
</dbReference>
<dbReference type="InterPro" id="IPR048976">
    <property type="entry name" value="WHD_PKMT"/>
</dbReference>
<protein>
    <submittedName>
        <fullName evidence="4">Class I SAM-dependent methyltransferase</fullName>
    </submittedName>
</protein>
<dbReference type="InterPro" id="IPR013217">
    <property type="entry name" value="Methyltransf_12"/>
</dbReference>
<dbReference type="Pfam" id="PF08242">
    <property type="entry name" value="Methyltransf_12"/>
    <property type="match status" value="1"/>
</dbReference>
<keyword evidence="4" id="KW-0489">Methyltransferase</keyword>
<name>A0ABY7M677_9CHLR</name>
<gene>
    <name evidence="4" type="ORF">O0235_12365</name>
</gene>
<accession>A0ABY7M677</accession>
<feature type="domain" description="Methyltransferase regulatory" evidence="2">
    <location>
        <begin position="220"/>
        <end position="301"/>
    </location>
</feature>
<dbReference type="SUPFAM" id="SSF53335">
    <property type="entry name" value="S-adenosyl-L-methionine-dependent methyltransferases"/>
    <property type="match status" value="1"/>
</dbReference>
<dbReference type="EMBL" id="CP115149">
    <property type="protein sequence ID" value="WBL35560.1"/>
    <property type="molecule type" value="Genomic_DNA"/>
</dbReference>
<organism evidence="4 5">
    <name type="scientific">Tepidiforma flava</name>
    <dbReference type="NCBI Taxonomy" id="3004094"/>
    <lineage>
        <taxon>Bacteria</taxon>
        <taxon>Bacillati</taxon>
        <taxon>Chloroflexota</taxon>
        <taxon>Tepidiformia</taxon>
        <taxon>Tepidiformales</taxon>
        <taxon>Tepidiformaceae</taxon>
        <taxon>Tepidiforma</taxon>
    </lineage>
</organism>
<evidence type="ECO:0000313" key="5">
    <source>
        <dbReference type="Proteomes" id="UP001212803"/>
    </source>
</evidence>
<feature type="domain" description="Methyltransferase type 12" evidence="1">
    <location>
        <begin position="44"/>
        <end position="141"/>
    </location>
</feature>
<evidence type="ECO:0000259" key="2">
    <source>
        <dbReference type="Pfam" id="PF10119"/>
    </source>
</evidence>
<dbReference type="Pfam" id="PF10119">
    <property type="entry name" value="MethyTransf_Reg"/>
    <property type="match status" value="1"/>
</dbReference>